<sequence>MPRYTRPPNTSLFVRNVRDTTRPEDLQCEFGRYGPIVDVHIPLDFYTRCPRGFAYLQFEAVCDAEDALYNLNKTNFTCNTCIHCHC</sequence>
<dbReference type="GO" id="GO:0016607">
    <property type="term" value="C:nuclear speck"/>
    <property type="evidence" value="ECO:0000318"/>
    <property type="project" value="GO_Central"/>
</dbReference>
<accession>A0A5F8H703</accession>
<proteinExistence type="predicted"/>
<dbReference type="Gene3D" id="3.30.70.330">
    <property type="match status" value="1"/>
</dbReference>
<dbReference type="SMART" id="SM00360">
    <property type="entry name" value="RRM"/>
    <property type="match status" value="1"/>
</dbReference>
<dbReference type="InterPro" id="IPR035979">
    <property type="entry name" value="RBD_domain_sf"/>
</dbReference>
<dbReference type="InterPro" id="IPR000504">
    <property type="entry name" value="RRM_dom"/>
</dbReference>
<dbReference type="GO" id="GO:0000381">
    <property type="term" value="P:regulation of alternative mRNA splicing, via spliceosome"/>
    <property type="evidence" value="ECO:0000318"/>
    <property type="project" value="GO_Central"/>
</dbReference>
<evidence type="ECO:0000256" key="1">
    <source>
        <dbReference type="ARBA" id="ARBA00022884"/>
    </source>
</evidence>
<dbReference type="Proteomes" id="UP000002280">
    <property type="component" value="Chromosome 3"/>
</dbReference>
<dbReference type="GeneTree" id="ENSGT00940000160519"/>
<keyword evidence="5" id="KW-1185">Reference proteome</keyword>
<dbReference type="STRING" id="13616.ENSMODP00000055765"/>
<feature type="domain" description="RRM" evidence="3">
    <location>
        <begin position="10"/>
        <end position="76"/>
    </location>
</feature>
<dbReference type="InterPro" id="IPR012677">
    <property type="entry name" value="Nucleotide-bd_a/b_plait_sf"/>
</dbReference>
<dbReference type="PANTHER" id="PTHR48034">
    <property type="entry name" value="TRANSFORMER-2 SEX-DETERMINING PROTEIN-RELATED"/>
    <property type="match status" value="1"/>
</dbReference>
<reference evidence="4" key="3">
    <citation type="submission" date="2025-09" db="UniProtKB">
        <authorList>
            <consortium name="Ensembl"/>
        </authorList>
    </citation>
    <scope>IDENTIFICATION</scope>
</reference>
<keyword evidence="1 2" id="KW-0694">RNA-binding</keyword>
<dbReference type="SUPFAM" id="SSF54928">
    <property type="entry name" value="RNA-binding domain, RBD"/>
    <property type="match status" value="1"/>
</dbReference>
<dbReference type="PROSITE" id="PS50102">
    <property type="entry name" value="RRM"/>
    <property type="match status" value="1"/>
</dbReference>
<dbReference type="Pfam" id="PF00076">
    <property type="entry name" value="RRM_1"/>
    <property type="match status" value="1"/>
</dbReference>
<evidence type="ECO:0000313" key="5">
    <source>
        <dbReference type="Proteomes" id="UP000002280"/>
    </source>
</evidence>
<dbReference type="InterPro" id="IPR050441">
    <property type="entry name" value="RBM"/>
</dbReference>
<dbReference type="OMA" id="FIEMSCK"/>
<dbReference type="AlphaFoldDB" id="A0A5F8H703"/>
<evidence type="ECO:0000313" key="4">
    <source>
        <dbReference type="Ensembl" id="ENSMODP00000055765.1"/>
    </source>
</evidence>
<name>A0A5F8H703_MONDO</name>
<reference evidence="4 5" key="1">
    <citation type="journal article" date="2007" name="Nature">
        <title>Genome of the marsupial Monodelphis domestica reveals innovation in non-coding sequences.</title>
        <authorList>
            <person name="Mikkelsen T.S."/>
            <person name="Wakefield M.J."/>
            <person name="Aken B."/>
            <person name="Amemiya C.T."/>
            <person name="Chang J.L."/>
            <person name="Duke S."/>
            <person name="Garber M."/>
            <person name="Gentles A.J."/>
            <person name="Goodstadt L."/>
            <person name="Heger A."/>
            <person name="Jurka J."/>
            <person name="Kamal M."/>
            <person name="Mauceli E."/>
            <person name="Searle S.M."/>
            <person name="Sharpe T."/>
            <person name="Baker M.L."/>
            <person name="Batzer M.A."/>
            <person name="Benos P.V."/>
            <person name="Belov K."/>
            <person name="Clamp M."/>
            <person name="Cook A."/>
            <person name="Cuff J."/>
            <person name="Das R."/>
            <person name="Davidow L."/>
            <person name="Deakin J.E."/>
            <person name="Fazzari M.J."/>
            <person name="Glass J.L."/>
            <person name="Grabherr M."/>
            <person name="Greally J.M."/>
            <person name="Gu W."/>
            <person name="Hore T.A."/>
            <person name="Huttley G.A."/>
            <person name="Kleber M."/>
            <person name="Jirtle R.L."/>
            <person name="Koina E."/>
            <person name="Lee J.T."/>
            <person name="Mahony S."/>
            <person name="Marra M.A."/>
            <person name="Miller R.D."/>
            <person name="Nicholls R.D."/>
            <person name="Oda M."/>
            <person name="Papenfuss A.T."/>
            <person name="Parra Z.E."/>
            <person name="Pollock D.D."/>
            <person name="Ray D.A."/>
            <person name="Schein J.E."/>
            <person name="Speed T.P."/>
            <person name="Thompson K."/>
            <person name="VandeBerg J.L."/>
            <person name="Wade C.M."/>
            <person name="Walker J.A."/>
            <person name="Waters P.D."/>
            <person name="Webber C."/>
            <person name="Weidman J.R."/>
            <person name="Xie X."/>
            <person name="Zody M.C."/>
            <person name="Baldwin J."/>
            <person name="Abdouelleil A."/>
            <person name="Abdulkadir J."/>
            <person name="Abebe A."/>
            <person name="Abera B."/>
            <person name="Abreu J."/>
            <person name="Acer S.C."/>
            <person name="Aftuck L."/>
            <person name="Alexander A."/>
            <person name="An P."/>
            <person name="Anderson E."/>
            <person name="Anderson S."/>
            <person name="Arachi H."/>
            <person name="Azer M."/>
            <person name="Bachantsang P."/>
            <person name="Barry A."/>
            <person name="Bayul T."/>
            <person name="Berlin A."/>
            <person name="Bessette D."/>
            <person name="Bloom T."/>
            <person name="Bloom T."/>
            <person name="Boguslavskiy L."/>
            <person name="Bonnet C."/>
            <person name="Boukhgalter B."/>
            <person name="Bourzgui I."/>
            <person name="Brown A."/>
            <person name="Cahill P."/>
            <person name="Channer S."/>
            <person name="Cheshatsang Y."/>
            <person name="Chuda L."/>
            <person name="Citroen M."/>
            <person name="Collymore A."/>
            <person name="Cooke P."/>
            <person name="Costello M."/>
            <person name="D'Aco K."/>
            <person name="Daza R."/>
            <person name="De Haan G."/>
            <person name="DeGray S."/>
            <person name="DeMaso C."/>
            <person name="Dhargay N."/>
            <person name="Dooley K."/>
            <person name="Dooley E."/>
            <person name="Doricent M."/>
            <person name="Dorje P."/>
            <person name="Dorjee K."/>
            <person name="Dupes A."/>
            <person name="Elong R."/>
            <person name="Falk J."/>
            <person name="Farina A."/>
            <person name="Faro S."/>
            <person name="Ferguson D."/>
            <person name="Fisher S."/>
            <person name="Foley C.D."/>
            <person name="Franke A."/>
            <person name="Friedrich D."/>
            <person name="Gadbois L."/>
            <person name="Gearin G."/>
            <person name="Gearin C.R."/>
            <person name="Giannoukos G."/>
            <person name="Goode T."/>
            <person name="Graham J."/>
            <person name="Grandbois E."/>
            <person name="Grewal S."/>
            <person name="Gyaltsen K."/>
            <person name="Hafez N."/>
            <person name="Hagos B."/>
            <person name="Hall J."/>
            <person name="Henson C."/>
            <person name="Hollinger A."/>
            <person name="Honan T."/>
            <person name="Huard M.D."/>
            <person name="Hughes L."/>
            <person name="Hurhula B."/>
            <person name="Husby M.E."/>
            <person name="Kamat A."/>
            <person name="Kanga B."/>
            <person name="Kashin S."/>
            <person name="Khazanovich D."/>
            <person name="Kisner P."/>
            <person name="Lance K."/>
            <person name="Lara M."/>
            <person name="Lee W."/>
            <person name="Lennon N."/>
            <person name="Letendre F."/>
            <person name="LeVine R."/>
            <person name="Lipovsky A."/>
            <person name="Liu X."/>
            <person name="Liu J."/>
            <person name="Liu S."/>
            <person name="Lokyitsang T."/>
            <person name="Lokyitsang Y."/>
            <person name="Lubonja R."/>
            <person name="Lui A."/>
            <person name="MacDonald P."/>
            <person name="Magnisalis V."/>
            <person name="Maru K."/>
            <person name="Matthews C."/>
            <person name="McCusker W."/>
            <person name="McDonough S."/>
            <person name="Mehta T."/>
            <person name="Meldrim J."/>
            <person name="Meneus L."/>
            <person name="Mihai O."/>
            <person name="Mihalev A."/>
            <person name="Mihova T."/>
            <person name="Mittelman R."/>
            <person name="Mlenga V."/>
            <person name="Montmayeur A."/>
            <person name="Mulrain L."/>
            <person name="Navidi A."/>
            <person name="Naylor J."/>
            <person name="Negash T."/>
            <person name="Nguyen T."/>
            <person name="Nguyen N."/>
            <person name="Nicol R."/>
            <person name="Norbu C."/>
            <person name="Norbu N."/>
            <person name="Novod N."/>
            <person name="O'Neill B."/>
            <person name="Osman S."/>
            <person name="Markiewicz E."/>
            <person name="Oyono O.L."/>
            <person name="Patti C."/>
            <person name="Phunkhang P."/>
            <person name="Pierre F."/>
            <person name="Priest M."/>
            <person name="Raghuraman S."/>
            <person name="Rege F."/>
            <person name="Reyes R."/>
            <person name="Rise C."/>
            <person name="Rogov P."/>
            <person name="Ross K."/>
            <person name="Ryan E."/>
            <person name="Settipalli S."/>
            <person name="Shea T."/>
            <person name="Sherpa N."/>
            <person name="Shi L."/>
            <person name="Shih D."/>
            <person name="Sparrow T."/>
            <person name="Spaulding J."/>
            <person name="Stalker J."/>
            <person name="Stange-Thomann N."/>
            <person name="Stavropoulos S."/>
            <person name="Stone C."/>
            <person name="Strader C."/>
            <person name="Tesfaye S."/>
            <person name="Thomson T."/>
            <person name="Thoulutsang Y."/>
            <person name="Thoulutsang D."/>
            <person name="Topham K."/>
            <person name="Topping I."/>
            <person name="Tsamla T."/>
            <person name="Vassiliev H."/>
            <person name="Vo A."/>
            <person name="Wangchuk T."/>
            <person name="Wangdi T."/>
            <person name="Weiand M."/>
            <person name="Wilkinson J."/>
            <person name="Wilson A."/>
            <person name="Yadav S."/>
            <person name="Young G."/>
            <person name="Yu Q."/>
            <person name="Zembek L."/>
            <person name="Zhong D."/>
            <person name="Zimmer A."/>
            <person name="Zwirko Z."/>
            <person name="Jaffe D.B."/>
            <person name="Alvarez P."/>
            <person name="Brockman W."/>
            <person name="Butler J."/>
            <person name="Chin C."/>
            <person name="Gnerre S."/>
            <person name="MacCallum I."/>
            <person name="Graves J.A."/>
            <person name="Ponting C.P."/>
            <person name="Breen M."/>
            <person name="Samollow P.B."/>
            <person name="Lander E.S."/>
            <person name="Lindblad-Toh K."/>
        </authorList>
    </citation>
    <scope>NUCLEOTIDE SEQUENCE [LARGE SCALE GENOMIC DNA]</scope>
</reference>
<dbReference type="Ensembl" id="ENSMODT00000080894.1">
    <property type="protein sequence ID" value="ENSMODP00000055765.1"/>
    <property type="gene ID" value="ENSMODG00000048688.1"/>
</dbReference>
<organism evidence="4 5">
    <name type="scientific">Monodelphis domestica</name>
    <name type="common">Gray short-tailed opossum</name>
    <dbReference type="NCBI Taxonomy" id="13616"/>
    <lineage>
        <taxon>Eukaryota</taxon>
        <taxon>Metazoa</taxon>
        <taxon>Chordata</taxon>
        <taxon>Craniata</taxon>
        <taxon>Vertebrata</taxon>
        <taxon>Euteleostomi</taxon>
        <taxon>Mammalia</taxon>
        <taxon>Metatheria</taxon>
        <taxon>Didelphimorphia</taxon>
        <taxon>Didelphidae</taxon>
        <taxon>Monodelphis</taxon>
    </lineage>
</organism>
<reference evidence="4" key="2">
    <citation type="submission" date="2025-08" db="UniProtKB">
        <authorList>
            <consortium name="Ensembl"/>
        </authorList>
    </citation>
    <scope>IDENTIFICATION</scope>
</reference>
<evidence type="ECO:0000259" key="3">
    <source>
        <dbReference type="PROSITE" id="PS50102"/>
    </source>
</evidence>
<dbReference type="InParanoid" id="A0A5F8H703"/>
<protein>
    <recommendedName>
        <fullName evidence="3">RRM domain-containing protein</fullName>
    </recommendedName>
</protein>
<dbReference type="GO" id="GO:0003729">
    <property type="term" value="F:mRNA binding"/>
    <property type="evidence" value="ECO:0000318"/>
    <property type="project" value="GO_Central"/>
</dbReference>
<evidence type="ECO:0000256" key="2">
    <source>
        <dbReference type="PROSITE-ProRule" id="PRU00176"/>
    </source>
</evidence>